<keyword evidence="1" id="KW-0472">Membrane</keyword>
<evidence type="ECO:0000256" key="1">
    <source>
        <dbReference type="SAM" id="Phobius"/>
    </source>
</evidence>
<keyword evidence="3" id="KW-1185">Reference proteome</keyword>
<dbReference type="Proteomes" id="UP000198688">
    <property type="component" value="Chromosome I"/>
</dbReference>
<feature type="transmembrane region" description="Helical" evidence="1">
    <location>
        <begin position="73"/>
        <end position="95"/>
    </location>
</feature>
<evidence type="ECO:0000313" key="2">
    <source>
        <dbReference type="EMBL" id="SDS96401.1"/>
    </source>
</evidence>
<accession>A0A1H1WIH0</accession>
<sequence length="159" mass="16763">MRIAEQVPITIRTARTMWLVAIGAGVFETVLIVTSGRAAGGSVIGVTVRAVVFIAAVLVVVRMYSGQRWARWVLTGALGLLGTLSLTADPVLWLAEGNSINEAVRNSGAVDLLFGGSRVVHVAAVLCGCVLMFVPSANAYFRTRPPRPAHGPTPVGDRL</sequence>
<organism evidence="2 3">
    <name type="scientific">Actinoplanes derwentensis</name>
    <dbReference type="NCBI Taxonomy" id="113562"/>
    <lineage>
        <taxon>Bacteria</taxon>
        <taxon>Bacillati</taxon>
        <taxon>Actinomycetota</taxon>
        <taxon>Actinomycetes</taxon>
        <taxon>Micromonosporales</taxon>
        <taxon>Micromonosporaceae</taxon>
        <taxon>Actinoplanes</taxon>
    </lineage>
</organism>
<name>A0A1H1WIH0_9ACTN</name>
<keyword evidence="1" id="KW-0812">Transmembrane</keyword>
<gene>
    <name evidence="2" type="ORF">SAMN04489716_2105</name>
</gene>
<keyword evidence="1" id="KW-1133">Transmembrane helix</keyword>
<feature type="transmembrane region" description="Helical" evidence="1">
    <location>
        <begin position="115"/>
        <end position="134"/>
    </location>
</feature>
<proteinExistence type="predicted"/>
<evidence type="ECO:0008006" key="4">
    <source>
        <dbReference type="Google" id="ProtNLM"/>
    </source>
</evidence>
<reference evidence="2 3" key="1">
    <citation type="submission" date="2016-10" db="EMBL/GenBank/DDBJ databases">
        <authorList>
            <person name="de Groot N.N."/>
        </authorList>
    </citation>
    <scope>NUCLEOTIDE SEQUENCE [LARGE SCALE GENOMIC DNA]</scope>
    <source>
        <strain evidence="2 3">DSM 43941</strain>
    </source>
</reference>
<dbReference type="EMBL" id="LT629758">
    <property type="protein sequence ID" value="SDS96401.1"/>
    <property type="molecule type" value="Genomic_DNA"/>
</dbReference>
<feature type="transmembrane region" description="Helical" evidence="1">
    <location>
        <begin position="39"/>
        <end position="61"/>
    </location>
</feature>
<dbReference type="AlphaFoldDB" id="A0A1H1WIH0"/>
<evidence type="ECO:0000313" key="3">
    <source>
        <dbReference type="Proteomes" id="UP000198688"/>
    </source>
</evidence>
<feature type="transmembrane region" description="Helical" evidence="1">
    <location>
        <begin position="16"/>
        <end position="33"/>
    </location>
</feature>
<protein>
    <recommendedName>
        <fullName evidence="4">Integral membrane protein</fullName>
    </recommendedName>
</protein>